<keyword evidence="5" id="KW-0238">DNA-binding</keyword>
<gene>
    <name evidence="5" type="ORF">HNR67_003978</name>
</gene>
<comment type="caution">
    <text evidence="5">The sequence shown here is derived from an EMBL/GenBank/DDBJ whole genome shotgun (WGS) entry which is preliminary data.</text>
</comment>
<dbReference type="PANTHER" id="PTHR16305">
    <property type="entry name" value="TESTICULAR SOLUBLE ADENYLYL CYCLASE"/>
    <property type="match status" value="1"/>
</dbReference>
<dbReference type="PANTHER" id="PTHR16305:SF35">
    <property type="entry name" value="TRANSCRIPTIONAL ACTIVATOR DOMAIN"/>
    <property type="match status" value="1"/>
</dbReference>
<dbReference type="GO" id="GO:0003677">
    <property type="term" value="F:DNA binding"/>
    <property type="evidence" value="ECO:0007669"/>
    <property type="project" value="UniProtKB-KW"/>
</dbReference>
<keyword evidence="2" id="KW-0067">ATP-binding</keyword>
<name>A0A7W7CB17_9PSEU</name>
<dbReference type="InterPro" id="IPR041664">
    <property type="entry name" value="AAA_16"/>
</dbReference>
<evidence type="ECO:0000256" key="1">
    <source>
        <dbReference type="ARBA" id="ARBA00022741"/>
    </source>
</evidence>
<dbReference type="PRINTS" id="PR00038">
    <property type="entry name" value="HTHLUXR"/>
</dbReference>
<keyword evidence="6" id="KW-1185">Reference proteome</keyword>
<keyword evidence="1" id="KW-0547">Nucleotide-binding</keyword>
<feature type="domain" description="HTH luxR-type" evidence="4">
    <location>
        <begin position="902"/>
        <end position="967"/>
    </location>
</feature>
<dbReference type="InterPro" id="IPR000792">
    <property type="entry name" value="Tscrpt_reg_LuxR_C"/>
</dbReference>
<dbReference type="InterPro" id="IPR027417">
    <property type="entry name" value="P-loop_NTPase"/>
</dbReference>
<dbReference type="GO" id="GO:0004016">
    <property type="term" value="F:adenylate cyclase activity"/>
    <property type="evidence" value="ECO:0007669"/>
    <property type="project" value="TreeGrafter"/>
</dbReference>
<feature type="region of interest" description="Disordered" evidence="3">
    <location>
        <begin position="890"/>
        <end position="909"/>
    </location>
</feature>
<dbReference type="RefSeq" id="WP_185003756.1">
    <property type="nucleotide sequence ID" value="NZ_BAAAUI010000044.1"/>
</dbReference>
<evidence type="ECO:0000313" key="6">
    <source>
        <dbReference type="Proteomes" id="UP000533598"/>
    </source>
</evidence>
<dbReference type="GO" id="GO:0005524">
    <property type="term" value="F:ATP binding"/>
    <property type="evidence" value="ECO:0007669"/>
    <property type="project" value="UniProtKB-KW"/>
</dbReference>
<dbReference type="PROSITE" id="PS50043">
    <property type="entry name" value="HTH_LUXR_2"/>
    <property type="match status" value="1"/>
</dbReference>
<evidence type="ECO:0000259" key="4">
    <source>
        <dbReference type="PROSITE" id="PS50043"/>
    </source>
</evidence>
<dbReference type="Pfam" id="PF00196">
    <property type="entry name" value="GerE"/>
    <property type="match status" value="1"/>
</dbReference>
<dbReference type="InterPro" id="IPR016032">
    <property type="entry name" value="Sig_transdc_resp-reg_C-effctor"/>
</dbReference>
<dbReference type="InterPro" id="IPR036388">
    <property type="entry name" value="WH-like_DNA-bd_sf"/>
</dbReference>
<organism evidence="5 6">
    <name type="scientific">Crossiella cryophila</name>
    <dbReference type="NCBI Taxonomy" id="43355"/>
    <lineage>
        <taxon>Bacteria</taxon>
        <taxon>Bacillati</taxon>
        <taxon>Actinomycetota</taxon>
        <taxon>Actinomycetes</taxon>
        <taxon>Pseudonocardiales</taxon>
        <taxon>Pseudonocardiaceae</taxon>
        <taxon>Crossiella</taxon>
    </lineage>
</organism>
<dbReference type="PROSITE" id="PS00622">
    <property type="entry name" value="HTH_LUXR_1"/>
    <property type="match status" value="1"/>
</dbReference>
<reference evidence="5 6" key="1">
    <citation type="submission" date="2020-08" db="EMBL/GenBank/DDBJ databases">
        <title>Sequencing the genomes of 1000 actinobacteria strains.</title>
        <authorList>
            <person name="Klenk H.-P."/>
        </authorList>
    </citation>
    <scope>NUCLEOTIDE SEQUENCE [LARGE SCALE GENOMIC DNA]</scope>
    <source>
        <strain evidence="5 6">DSM 44230</strain>
    </source>
</reference>
<dbReference type="SUPFAM" id="SSF52540">
    <property type="entry name" value="P-loop containing nucleoside triphosphate hydrolases"/>
    <property type="match status" value="1"/>
</dbReference>
<proteinExistence type="predicted"/>
<dbReference type="SUPFAM" id="SSF46894">
    <property type="entry name" value="C-terminal effector domain of the bipartite response regulators"/>
    <property type="match status" value="1"/>
</dbReference>
<evidence type="ECO:0000256" key="3">
    <source>
        <dbReference type="SAM" id="MobiDB-lite"/>
    </source>
</evidence>
<dbReference type="EMBL" id="JACHMH010000001">
    <property type="protein sequence ID" value="MBB4677860.1"/>
    <property type="molecule type" value="Genomic_DNA"/>
</dbReference>
<sequence length="975" mass="102396">MADAVPLVGRAPQVAALRRAVAAPPVVVRLEGEAGVGKTRLLGELSTPGRVVLAAVCQPFREPFPLAPLVDAVLSAPIPLGGNALLGALAPLLPELADRLPPALPSLGDPRMDRHRLYRALREVLAGVTPAVLVLDDLHWADEQTVEFLRFLTGHLPERLALVVAYRPNEIDAGVRAALGPGTTVRLEPLTGAQTAAMAHALLGRGRPSTSAREALHRRTGGVPFAIEELVRDAAERGGSPWAELAGERVPENFREAIEQRLARVAPEVRELIGAAAVFGAPVGGAELCRIAGMAGVTGTARAASTAAAAGAAEQARAIGAAGTAEQARAAEAAGAAEGAGAAGAEVLAAAVRSELLRESGGRYRCRHELAEQAIRLTLGAGQRQVLHRRIASMLTEGPEPLPHNRIAHHLRSCGDLAGWREHAELAADRAVEVGDPGTAVSGLRALLADPGQSAGDGERLALKLGRVAVDGLDGTVTIAVLREVVTGVALSPAVCGELRYALGLLLLNQAGEPAAGYRELARAARELRVDRPELAARVMSSLSNIHAGHQHLDVHLGWLAEAERLAEAHTDPVHHLAFAVNRVTTLLTCGRPEAWRLAPELLADPVDPVLGRHHMRGCLNIVDAAAWLGHYGQADRYLSHGRELAGKFSAPYTEEQLAVAEVLLAWLRGDWTGLLPRAADLAAKYADLPRIAVECRLIEGALAAAAGEQERALRLLREMGSAAPPVVATAGALVAEELLRRGSVAAAVAGIEAALAVLRRTGMWVWASEITPVAVDVLCAAGRIGEARELLAEHGRGIDGLDCPASAAALALGTAVLRHRQSEVDGALAGYRVAAELFGALPRPYWLARTWLLAGECAGPDGLARVRAAGVAFAGLGATRWVRQCEKVSRAGGGTGRKRGRPGYGDRLSPRELETAELAALGRTNRQIAAALELSVRTVEQHVAHALRKLDLASRRELSRVFGERGGAPRRPTP</sequence>
<evidence type="ECO:0000256" key="2">
    <source>
        <dbReference type="ARBA" id="ARBA00022840"/>
    </source>
</evidence>
<dbReference type="CDD" id="cd06170">
    <property type="entry name" value="LuxR_C_like"/>
    <property type="match status" value="1"/>
</dbReference>
<accession>A0A7W7CB17</accession>
<dbReference type="AlphaFoldDB" id="A0A7W7CB17"/>
<protein>
    <submittedName>
        <fullName evidence="5">DNA-binding CsgD family transcriptional regulator</fullName>
    </submittedName>
</protein>
<dbReference type="Proteomes" id="UP000533598">
    <property type="component" value="Unassembled WGS sequence"/>
</dbReference>
<dbReference type="GO" id="GO:0006355">
    <property type="term" value="P:regulation of DNA-templated transcription"/>
    <property type="evidence" value="ECO:0007669"/>
    <property type="project" value="InterPro"/>
</dbReference>
<dbReference type="SMART" id="SM00421">
    <property type="entry name" value="HTH_LUXR"/>
    <property type="match status" value="1"/>
</dbReference>
<dbReference type="Pfam" id="PF13191">
    <property type="entry name" value="AAA_16"/>
    <property type="match status" value="1"/>
</dbReference>
<dbReference type="GO" id="GO:0005737">
    <property type="term" value="C:cytoplasm"/>
    <property type="evidence" value="ECO:0007669"/>
    <property type="project" value="TreeGrafter"/>
</dbReference>
<dbReference type="Gene3D" id="1.10.10.10">
    <property type="entry name" value="Winged helix-like DNA-binding domain superfamily/Winged helix DNA-binding domain"/>
    <property type="match status" value="1"/>
</dbReference>
<evidence type="ECO:0000313" key="5">
    <source>
        <dbReference type="EMBL" id="MBB4677860.1"/>
    </source>
</evidence>